<feature type="transmembrane region" description="Helical" evidence="1">
    <location>
        <begin position="136"/>
        <end position="156"/>
    </location>
</feature>
<keyword evidence="1" id="KW-0812">Transmembrane</keyword>
<evidence type="ECO:0000256" key="1">
    <source>
        <dbReference type="SAM" id="Phobius"/>
    </source>
</evidence>
<sequence length="161" mass="17168">MESVEIRGNKTTGDLAREAGWFALHTLLAVLVLVVIVAVFWLLHVDPEASLPKIICTVLALVVPMGAGFVVGRMVPGTVASHIWISGLLFFLVVCVYTLDLPTGNGLCNGCGAVDKLWRTFFTIEMNSGLLGGDGILIGTWIPLSMIGYAIGAKLARNLSE</sequence>
<name>A0A1G7I524_9BACT</name>
<dbReference type="EMBL" id="LT629690">
    <property type="protein sequence ID" value="SDF07830.1"/>
    <property type="molecule type" value="Genomic_DNA"/>
</dbReference>
<evidence type="ECO:0000313" key="2">
    <source>
        <dbReference type="EMBL" id="SDF07830.1"/>
    </source>
</evidence>
<protein>
    <submittedName>
        <fullName evidence="2">Uncharacterized protein</fullName>
    </submittedName>
</protein>
<proteinExistence type="predicted"/>
<feature type="transmembrane region" description="Helical" evidence="1">
    <location>
        <begin position="79"/>
        <end position="99"/>
    </location>
</feature>
<dbReference type="OrthoDB" id="118514at2"/>
<dbReference type="AlphaFoldDB" id="A0A1G7I524"/>
<feature type="transmembrane region" description="Helical" evidence="1">
    <location>
        <begin position="49"/>
        <end position="72"/>
    </location>
</feature>
<organism evidence="2 3">
    <name type="scientific">Terriglobus roseus</name>
    <dbReference type="NCBI Taxonomy" id="392734"/>
    <lineage>
        <taxon>Bacteria</taxon>
        <taxon>Pseudomonadati</taxon>
        <taxon>Acidobacteriota</taxon>
        <taxon>Terriglobia</taxon>
        <taxon>Terriglobales</taxon>
        <taxon>Acidobacteriaceae</taxon>
        <taxon>Terriglobus</taxon>
    </lineage>
</organism>
<accession>A0A1G7I524</accession>
<keyword evidence="1" id="KW-0472">Membrane</keyword>
<evidence type="ECO:0000313" key="3">
    <source>
        <dbReference type="Proteomes" id="UP000182427"/>
    </source>
</evidence>
<dbReference type="Proteomes" id="UP000182427">
    <property type="component" value="Chromosome I"/>
</dbReference>
<gene>
    <name evidence="2" type="ORF">SAMN05444167_1327</name>
</gene>
<keyword evidence="1" id="KW-1133">Transmembrane helix</keyword>
<feature type="transmembrane region" description="Helical" evidence="1">
    <location>
        <begin position="21"/>
        <end position="43"/>
    </location>
</feature>
<dbReference type="RefSeq" id="WP_083344446.1">
    <property type="nucleotide sequence ID" value="NZ_LT629690.1"/>
</dbReference>
<reference evidence="2 3" key="1">
    <citation type="submission" date="2016-10" db="EMBL/GenBank/DDBJ databases">
        <authorList>
            <person name="de Groot N.N."/>
        </authorList>
    </citation>
    <scope>NUCLEOTIDE SEQUENCE [LARGE SCALE GENOMIC DNA]</scope>
    <source>
        <strain evidence="2 3">GAS232</strain>
    </source>
</reference>
<keyword evidence="3" id="KW-1185">Reference proteome</keyword>